<reference evidence="1 2" key="1">
    <citation type="submission" date="2017-09" db="EMBL/GenBank/DDBJ databases">
        <title>Depth-based differentiation of microbial function through sediment-hosted aquifers and enrichment of novel symbionts in the deep terrestrial subsurface.</title>
        <authorList>
            <person name="Probst A.J."/>
            <person name="Ladd B."/>
            <person name="Jarett J.K."/>
            <person name="Geller-Mcgrath D.E."/>
            <person name="Sieber C.M."/>
            <person name="Emerson J.B."/>
            <person name="Anantharaman K."/>
            <person name="Thomas B.C."/>
            <person name="Malmstrom R."/>
            <person name="Stieglmeier M."/>
            <person name="Klingl A."/>
            <person name="Woyke T."/>
            <person name="Ryan C.M."/>
            <person name="Banfield J.F."/>
        </authorList>
    </citation>
    <scope>NUCLEOTIDE SEQUENCE [LARGE SCALE GENOMIC DNA]</scope>
    <source>
        <strain evidence="1">CG11_big_fil_rev_8_21_14_0_20_46_11</strain>
    </source>
</reference>
<evidence type="ECO:0000313" key="1">
    <source>
        <dbReference type="EMBL" id="PIQ69086.1"/>
    </source>
</evidence>
<gene>
    <name evidence="1" type="ORF">COV91_00560</name>
</gene>
<protein>
    <submittedName>
        <fullName evidence="1">Uncharacterized protein</fullName>
    </submittedName>
</protein>
<comment type="caution">
    <text evidence="1">The sequence shown here is derived from an EMBL/GenBank/DDBJ whole genome shotgun (WGS) entry which is preliminary data.</text>
</comment>
<evidence type="ECO:0000313" key="2">
    <source>
        <dbReference type="Proteomes" id="UP000229342"/>
    </source>
</evidence>
<name>A0A2H0KCV0_9BACT</name>
<sequence>RVVICPRTFQIKNLKKIGKDMEEIEQYIYCRVVSGGRLTPDGLTTLFRIAREMWKARKIKHPIKAETFEGLVSTNNRLDMVIGSKLGVEFTAEIESDEGRFSTKFVVRMEQLDTPVEDRSFWIPGLPDVPLFVSPANN</sequence>
<proteinExistence type="predicted"/>
<dbReference type="AlphaFoldDB" id="A0A2H0KCV0"/>
<dbReference type="EMBL" id="PCVG01000012">
    <property type="protein sequence ID" value="PIQ69086.1"/>
    <property type="molecule type" value="Genomic_DNA"/>
</dbReference>
<organism evidence="1 2">
    <name type="scientific">Candidatus Taylorbacteria bacterium CG11_big_fil_rev_8_21_14_0_20_46_11</name>
    <dbReference type="NCBI Taxonomy" id="1975025"/>
    <lineage>
        <taxon>Bacteria</taxon>
        <taxon>Candidatus Tayloriibacteriota</taxon>
    </lineage>
</organism>
<accession>A0A2H0KCV0</accession>
<feature type="non-terminal residue" evidence="1">
    <location>
        <position position="1"/>
    </location>
</feature>
<dbReference type="Proteomes" id="UP000229342">
    <property type="component" value="Unassembled WGS sequence"/>
</dbReference>